<evidence type="ECO:0008006" key="4">
    <source>
        <dbReference type="Google" id="ProtNLM"/>
    </source>
</evidence>
<dbReference type="InterPro" id="IPR019734">
    <property type="entry name" value="TPR_rpt"/>
</dbReference>
<dbReference type="RefSeq" id="WP_240259738.1">
    <property type="nucleotide sequence ID" value="NZ_CP092488.2"/>
</dbReference>
<dbReference type="Pfam" id="PF13432">
    <property type="entry name" value="TPR_16"/>
    <property type="match status" value="1"/>
</dbReference>
<keyword evidence="1" id="KW-0802">TPR repeat</keyword>
<organism evidence="2 3">
    <name type="scientific">Mycobacterium paraterrae</name>
    <dbReference type="NCBI Taxonomy" id="577492"/>
    <lineage>
        <taxon>Bacteria</taxon>
        <taxon>Bacillati</taxon>
        <taxon>Actinomycetota</taxon>
        <taxon>Actinomycetes</taxon>
        <taxon>Mycobacteriales</taxon>
        <taxon>Mycobacteriaceae</taxon>
        <taxon>Mycobacterium</taxon>
    </lineage>
</organism>
<evidence type="ECO:0000256" key="1">
    <source>
        <dbReference type="PROSITE-ProRule" id="PRU00339"/>
    </source>
</evidence>
<evidence type="ECO:0000313" key="3">
    <source>
        <dbReference type="Proteomes" id="UP001055336"/>
    </source>
</evidence>
<feature type="repeat" description="TPR" evidence="1">
    <location>
        <begin position="41"/>
        <end position="74"/>
    </location>
</feature>
<dbReference type="InterPro" id="IPR011990">
    <property type="entry name" value="TPR-like_helical_dom_sf"/>
</dbReference>
<dbReference type="Gene3D" id="1.25.40.10">
    <property type="entry name" value="Tetratricopeptide repeat domain"/>
    <property type="match status" value="1"/>
</dbReference>
<name>A0ABY3VME0_9MYCO</name>
<keyword evidence="3" id="KW-1185">Reference proteome</keyword>
<sequence>MAESVSIATTALAEAERLVQGGEFAAAVTVLEDVVDDDPTLPVLYLLASTTLELGELDKALHYATRAVDTDPSSAPAHDALARVYVAQENYGLALSELEQVAALGREERLAAAPAQYSVPAHFALHNVEQLEHIMASNDQQQASVNGFVSGLEGMRQGLSEVIDAADGEPPWISLNPINGRMLADPPYVRVAEERLPSYLNPAVDYVPIRQELAAGREVQVIDDFLTPDALAQLRRFCLESTVWRHAYPFGYVGAFPQHGFASVSLFAVAEEFAAAMGEPFADFQLAAWWAFVYDGHLPGTDIHGDDADYSLNVWITPDSANLDPDSGGLVMWDKKAPSDWSYDDYNSGGEKVREFLEAQNAESTVIPYRENRAVLFEGHLFHKTDDFTFAPGYLNRRRSVTILFRRRKG</sequence>
<reference evidence="2" key="1">
    <citation type="submission" date="2022-08" db="EMBL/GenBank/DDBJ databases">
        <title>Whole genome sequencing of non-tuberculosis mycobacteria type-strains.</title>
        <authorList>
            <person name="Igarashi Y."/>
            <person name="Osugi A."/>
            <person name="Mitarai S."/>
        </authorList>
    </citation>
    <scope>NUCLEOTIDE SEQUENCE</scope>
    <source>
        <strain evidence="2">DSM 45127</strain>
    </source>
</reference>
<accession>A0ABY3VME0</accession>
<protein>
    <recommendedName>
        <fullName evidence="4">Tetratricopeptide repeat protein</fullName>
    </recommendedName>
</protein>
<gene>
    <name evidence="2" type="ORF">MKK62_19735</name>
</gene>
<dbReference type="EMBL" id="CP092488">
    <property type="protein sequence ID" value="UMB68618.1"/>
    <property type="molecule type" value="Genomic_DNA"/>
</dbReference>
<evidence type="ECO:0000313" key="2">
    <source>
        <dbReference type="EMBL" id="UMB68618.1"/>
    </source>
</evidence>
<dbReference type="SUPFAM" id="SSF48452">
    <property type="entry name" value="TPR-like"/>
    <property type="match status" value="1"/>
</dbReference>
<proteinExistence type="predicted"/>
<dbReference type="PROSITE" id="PS50005">
    <property type="entry name" value="TPR"/>
    <property type="match status" value="1"/>
</dbReference>
<dbReference type="Proteomes" id="UP001055336">
    <property type="component" value="Chromosome"/>
</dbReference>